<dbReference type="AlphaFoldDB" id="A0A177AZ95"/>
<dbReference type="GO" id="GO:0005886">
    <property type="term" value="C:plasma membrane"/>
    <property type="evidence" value="ECO:0007669"/>
    <property type="project" value="TreeGrafter"/>
</dbReference>
<feature type="domain" description="Copine C-terminal" evidence="2">
    <location>
        <begin position="361"/>
        <end position="579"/>
    </location>
</feature>
<dbReference type="GO" id="GO:0005544">
    <property type="term" value="F:calcium-dependent phospholipid binding"/>
    <property type="evidence" value="ECO:0007669"/>
    <property type="project" value="InterPro"/>
</dbReference>
<accession>A0A177AZ95</accession>
<feature type="transmembrane region" description="Helical" evidence="1">
    <location>
        <begin position="504"/>
        <end position="526"/>
    </location>
</feature>
<dbReference type="InterPro" id="IPR010734">
    <property type="entry name" value="Copine_C"/>
</dbReference>
<evidence type="ECO:0000259" key="2">
    <source>
        <dbReference type="Pfam" id="PF07002"/>
    </source>
</evidence>
<evidence type="ECO:0000313" key="3">
    <source>
        <dbReference type="EMBL" id="OAF67338.1"/>
    </source>
</evidence>
<dbReference type="GO" id="GO:0071277">
    <property type="term" value="P:cellular response to calcium ion"/>
    <property type="evidence" value="ECO:0007669"/>
    <property type="project" value="TreeGrafter"/>
</dbReference>
<comment type="caution">
    <text evidence="3">The sequence shown here is derived from an EMBL/GenBank/DDBJ whole genome shotgun (WGS) entry which is preliminary data.</text>
</comment>
<keyword evidence="1" id="KW-1133">Transmembrane helix</keyword>
<organism evidence="3 4">
    <name type="scientific">Intoshia linei</name>
    <dbReference type="NCBI Taxonomy" id="1819745"/>
    <lineage>
        <taxon>Eukaryota</taxon>
        <taxon>Metazoa</taxon>
        <taxon>Spiralia</taxon>
        <taxon>Lophotrochozoa</taxon>
        <taxon>Mesozoa</taxon>
        <taxon>Orthonectida</taxon>
        <taxon>Rhopaluridae</taxon>
        <taxon>Intoshia</taxon>
    </lineage>
</organism>
<keyword evidence="4" id="KW-1185">Reference proteome</keyword>
<evidence type="ECO:0000256" key="1">
    <source>
        <dbReference type="SAM" id="Phobius"/>
    </source>
</evidence>
<dbReference type="PANTHER" id="PTHR10857">
    <property type="entry name" value="COPINE"/>
    <property type="match status" value="1"/>
</dbReference>
<reference evidence="3 4" key="1">
    <citation type="submission" date="2016-04" db="EMBL/GenBank/DDBJ databases">
        <title>The genome of Intoshia linei affirms orthonectids as highly simplified spiralians.</title>
        <authorList>
            <person name="Mikhailov K.V."/>
            <person name="Slusarev G.S."/>
            <person name="Nikitin M.A."/>
            <person name="Logacheva M.D."/>
            <person name="Penin A."/>
            <person name="Aleoshin V."/>
            <person name="Panchin Y.V."/>
        </authorList>
    </citation>
    <scope>NUCLEOTIDE SEQUENCE [LARGE SCALE GENOMIC DNA]</scope>
    <source>
        <strain evidence="3">Intl2013</strain>
        <tissue evidence="3">Whole animal</tissue>
    </source>
</reference>
<dbReference type="Pfam" id="PF07002">
    <property type="entry name" value="Copine"/>
    <property type="match status" value="1"/>
</dbReference>
<name>A0A177AZ95_9BILA</name>
<dbReference type="OrthoDB" id="5855668at2759"/>
<dbReference type="Proteomes" id="UP000078046">
    <property type="component" value="Unassembled WGS sequence"/>
</dbReference>
<keyword evidence="1" id="KW-0472">Membrane</keyword>
<gene>
    <name evidence="3" type="ORF">A3Q56_04907</name>
</gene>
<sequence>MSDISENSEYTIELIIKFINTPIIDNYGEYKIFFSFYQLNFEKVKWEYIMSSELTPQASQINFNKRIDYKYIFNKIQECQIIMHYGDYTKNVKIGKYAFKMGDVIYERDDVPKALNLLENDLISELNVGAIIIETLTKNAHTYFMNLSVYIDLPVEMESQLKSKVKLSFSRKNSRDEYERINTFESLSSKKRWNIKLNSDILCNNNMDETLQVEIIYQTHNPTIYTSFMKLGYFINAWTKKTRNSVSSIIGEEDLQSDSYGVGDSGNNDERNKKKFSFNLSKKIKLKKQFSKLKHIGYKSMENADMQFSLYNKSSVKVNGIALKVGIVNLVKTNCFLDVLSDLDLILFDCIDFTSSTKLVHNIDVSNNQILAAITETTNILMQYNYDKYVECYGFGAKVRGCNNVSNCFPINPSDPLCEGIKGLTDSYLKCLTSIQLKDTHSICPVVNKTVACAILYHKKNILNAASKTYQNSCLTYTVLLIFLHHDFANIKDFVSLIVDISHLPISIIIMGVGDGPFIIMNMFALKKSRLSFKGQSAVRDMVQFVTYPIETDNLTFQKAVANVPRQIISYINIHGIKHNKYV</sequence>
<dbReference type="PANTHER" id="PTHR10857:SF106">
    <property type="entry name" value="C2 DOMAIN-CONTAINING PROTEIN"/>
    <property type="match status" value="1"/>
</dbReference>
<evidence type="ECO:0000313" key="4">
    <source>
        <dbReference type="Proteomes" id="UP000078046"/>
    </source>
</evidence>
<keyword evidence="1" id="KW-0812">Transmembrane</keyword>
<protein>
    <recommendedName>
        <fullName evidence="2">Copine C-terminal domain-containing protein</fullName>
    </recommendedName>
</protein>
<dbReference type="EMBL" id="LWCA01000686">
    <property type="protein sequence ID" value="OAF67338.1"/>
    <property type="molecule type" value="Genomic_DNA"/>
</dbReference>
<dbReference type="InterPro" id="IPR045052">
    <property type="entry name" value="Copine"/>
</dbReference>
<proteinExistence type="predicted"/>